<gene>
    <name evidence="1" type="ORF">MQE35_15165</name>
</gene>
<dbReference type="RefSeq" id="WP_255842333.1">
    <property type="nucleotide sequence ID" value="NZ_CP094358.1"/>
</dbReference>
<dbReference type="KEGG" id="fbm:MQE35_15165"/>
<sequence>MGIKDIPIGGAVKLKIDLYYMTGTILPDPAAPPREVIDILDLKGDELIFGRNFGSQLAHGKGYAFGARVEASMGFDWGIIYAFIKAGAGFDLMIKDFGDVQCAGRSGTIGLDGWYATGQLYAYLQGEIGAQIKVFGVKKRVRILEAGIAVLAQGQMPNPWYVKGYAGVKVRVLGIVTIRARLKVIIGEKCEMIGKTGLQEVVIISDIVPNDNDEDVDVFEAVQVAFNVPAGDELKIEEDNGTRTYRVNFRELTVKKGNTTIQGELTWNNTNDLLTFESVDVLPPETTITAIAKVSFEEKISGAWKTVIENGQAIVEEKSVTFKTGKAPTKIPYKNIVYMYPVIDQQYMLPKESKTGYIQLEKGQDYLFNTPGYEDKLFFTDEAGNISRATGFSYNNSANKLSFNLPVLKNSGNYTFKLVTAKPGTLAEGTSVQEVFTEVNEDVSVSSNTITGSVVSDAMFIRLEFPFTTSRHNTFKQKMKSLKIRNQFTLIDGASDVAALGIGLEEYEPFGENDVKGTQYTAHKPLLYVEGIMTDTYYNNEIYPLIYKNYPLDGNIRVERNTEELGLPPVKSFFITSTYDIYVRANPASTHLKTQFPYRWHLARAFKQDFVELQYKIVNRYLNVNEVEPWVFEKYGYIINGIFPYINIEKYKARVTYILPGKTSGNSRTIEYKNQF</sequence>
<dbReference type="Proteomes" id="UP000831290">
    <property type="component" value="Chromosome"/>
</dbReference>
<reference evidence="1" key="1">
    <citation type="submission" date="2022-03" db="EMBL/GenBank/DDBJ databases">
        <title>Description of Abyssus ytuae gen. nov., sp. nov., a novel member of the family Flavobacteriaceae isolated from the sediment of Mariana Trench.</title>
        <authorList>
            <person name="Zhang J."/>
            <person name="Xu X."/>
        </authorList>
    </citation>
    <scope>NUCLEOTIDE SEQUENCE</scope>
    <source>
        <strain evidence="1">MT3330</strain>
    </source>
</reference>
<name>A0A9E7CTX6_9FLAO</name>
<protein>
    <submittedName>
        <fullName evidence="1">Uncharacterized protein</fullName>
    </submittedName>
</protein>
<evidence type="ECO:0000313" key="1">
    <source>
        <dbReference type="EMBL" id="UOB17067.1"/>
    </source>
</evidence>
<evidence type="ECO:0000313" key="2">
    <source>
        <dbReference type="Proteomes" id="UP000831290"/>
    </source>
</evidence>
<organism evidence="1 2">
    <name type="scientific">Abyssalbus ytuae</name>
    <dbReference type="NCBI Taxonomy" id="2926907"/>
    <lineage>
        <taxon>Bacteria</taxon>
        <taxon>Pseudomonadati</taxon>
        <taxon>Bacteroidota</taxon>
        <taxon>Flavobacteriia</taxon>
        <taxon>Flavobacteriales</taxon>
        <taxon>Flavobacteriaceae</taxon>
        <taxon>Abyssalbus</taxon>
    </lineage>
</organism>
<dbReference type="EMBL" id="CP094358">
    <property type="protein sequence ID" value="UOB17067.1"/>
    <property type="molecule type" value="Genomic_DNA"/>
</dbReference>
<dbReference type="AlphaFoldDB" id="A0A9E7CTX6"/>
<proteinExistence type="predicted"/>
<keyword evidence="2" id="KW-1185">Reference proteome</keyword>
<accession>A0A9E7CTX6</accession>